<dbReference type="SUPFAM" id="SSF88713">
    <property type="entry name" value="Glycoside hydrolase/deacetylase"/>
    <property type="match status" value="1"/>
</dbReference>
<dbReference type="InterPro" id="IPR002509">
    <property type="entry name" value="NODB_dom"/>
</dbReference>
<evidence type="ECO:0000259" key="4">
    <source>
        <dbReference type="PROSITE" id="PS51677"/>
    </source>
</evidence>
<keyword evidence="3" id="KW-1133">Transmembrane helix</keyword>
<dbReference type="RefSeq" id="WP_188368235.1">
    <property type="nucleotide sequence ID" value="NZ_BMDT01000011.1"/>
</dbReference>
<keyword evidence="3" id="KW-0472">Membrane</keyword>
<proteinExistence type="predicted"/>
<dbReference type="EMBL" id="BMDT01000011">
    <property type="protein sequence ID" value="GGI66405.1"/>
    <property type="molecule type" value="Genomic_DNA"/>
</dbReference>
<dbReference type="GO" id="GO:0005975">
    <property type="term" value="P:carbohydrate metabolic process"/>
    <property type="evidence" value="ECO:0007669"/>
    <property type="project" value="InterPro"/>
</dbReference>
<name>A0A917JIE6_9ENTE</name>
<gene>
    <name evidence="5" type="ORF">GCM10011482_20590</name>
</gene>
<dbReference type="GO" id="GO:0016020">
    <property type="term" value="C:membrane"/>
    <property type="evidence" value="ECO:0007669"/>
    <property type="project" value="TreeGrafter"/>
</dbReference>
<feature type="domain" description="NodB homology" evidence="4">
    <location>
        <begin position="288"/>
        <end position="462"/>
    </location>
</feature>
<protein>
    <submittedName>
        <fullName evidence="5">Polysaccharide deacetylase</fullName>
    </submittedName>
</protein>
<sequence length="487" mass="55519">MNDQEPIQLRSELRERRKKEQKHFKLLKWGIPLVLLSVLLIGGFSIKQFFDQRALDAQIKVEKQIIIENSQKAQKQSGFETIKNVKERRNITQIIYSPKEKDTFPIADFSEKSKKMMDDIMKKQKTKEPIVLVAGLGTTSYTEHLGAYHIQVDTYQWQINKNNFEKIATKTDSPLYINQKTGKPVTSKELIAEDANLLGIHQVIQQQILDEAEDPKKIIDAVLDLPVLNWESKITYAPEELKITLQKNDTGVSKISLPYQKIRPFIQQNLVNPAVFTEDVQALDPNKKYIALTFDDGPSAATTPKVLKVLAEKKVKSTFFLLGQNAKEYPELVQQIQKDGHEIASHSYSHPQLTALTADQVTKEVRETDKAIFNATGILPRTFRPPYGAVNPEVAKAIGKPVIQWDIDSLDWQSKNTHSVIEVVKQTSHPGGIVLMHDIQQSTADGIATIIDNLKSHGYEFLTIEEMFQLNERPLYQYFGLENYRKI</sequence>
<dbReference type="GO" id="GO:0016810">
    <property type="term" value="F:hydrolase activity, acting on carbon-nitrogen (but not peptide) bonds"/>
    <property type="evidence" value="ECO:0007669"/>
    <property type="project" value="InterPro"/>
</dbReference>
<evidence type="ECO:0000256" key="1">
    <source>
        <dbReference type="ARBA" id="ARBA00022723"/>
    </source>
</evidence>
<keyword evidence="1" id="KW-0479">Metal-binding</keyword>
<organism evidence="5 6">
    <name type="scientific">Enterococcus alcedinis</name>
    <dbReference type="NCBI Taxonomy" id="1274384"/>
    <lineage>
        <taxon>Bacteria</taxon>
        <taxon>Bacillati</taxon>
        <taxon>Bacillota</taxon>
        <taxon>Bacilli</taxon>
        <taxon>Lactobacillales</taxon>
        <taxon>Enterococcaceae</taxon>
        <taxon>Enterococcus</taxon>
    </lineage>
</organism>
<evidence type="ECO:0000313" key="5">
    <source>
        <dbReference type="EMBL" id="GGI66405.1"/>
    </source>
</evidence>
<accession>A0A917JIE6</accession>
<comment type="caution">
    <text evidence="5">The sequence shown here is derived from an EMBL/GenBank/DDBJ whole genome shotgun (WGS) entry which is preliminary data.</text>
</comment>
<keyword evidence="2" id="KW-0378">Hydrolase</keyword>
<dbReference type="Gene3D" id="3.20.20.370">
    <property type="entry name" value="Glycoside hydrolase/deacetylase"/>
    <property type="match status" value="1"/>
</dbReference>
<reference evidence="5" key="1">
    <citation type="journal article" date="2014" name="Int. J. Syst. Evol. Microbiol.">
        <title>Complete genome sequence of Corynebacterium casei LMG S-19264T (=DSM 44701T), isolated from a smear-ripened cheese.</title>
        <authorList>
            <consortium name="US DOE Joint Genome Institute (JGI-PGF)"/>
            <person name="Walter F."/>
            <person name="Albersmeier A."/>
            <person name="Kalinowski J."/>
            <person name="Ruckert C."/>
        </authorList>
    </citation>
    <scope>NUCLEOTIDE SEQUENCE</scope>
    <source>
        <strain evidence="5">CCM 8433</strain>
    </source>
</reference>
<keyword evidence="6" id="KW-1185">Reference proteome</keyword>
<dbReference type="CDD" id="cd10954">
    <property type="entry name" value="CE4_CtAXE_like"/>
    <property type="match status" value="1"/>
</dbReference>
<dbReference type="AlphaFoldDB" id="A0A917JIE6"/>
<dbReference type="Proteomes" id="UP000622610">
    <property type="component" value="Unassembled WGS sequence"/>
</dbReference>
<keyword evidence="3" id="KW-0812">Transmembrane</keyword>
<reference evidence="5" key="2">
    <citation type="submission" date="2020-09" db="EMBL/GenBank/DDBJ databases">
        <authorList>
            <person name="Sun Q."/>
            <person name="Sedlacek I."/>
        </authorList>
    </citation>
    <scope>NUCLEOTIDE SEQUENCE</scope>
    <source>
        <strain evidence="5">CCM 8433</strain>
    </source>
</reference>
<evidence type="ECO:0000256" key="2">
    <source>
        <dbReference type="ARBA" id="ARBA00022801"/>
    </source>
</evidence>
<dbReference type="InterPro" id="IPR050248">
    <property type="entry name" value="Polysacc_deacetylase_ArnD"/>
</dbReference>
<evidence type="ECO:0000313" key="6">
    <source>
        <dbReference type="Proteomes" id="UP000622610"/>
    </source>
</evidence>
<dbReference type="PANTHER" id="PTHR10587:SF133">
    <property type="entry name" value="CHITIN DEACETYLASE 1-RELATED"/>
    <property type="match status" value="1"/>
</dbReference>
<dbReference type="GO" id="GO:0046872">
    <property type="term" value="F:metal ion binding"/>
    <property type="evidence" value="ECO:0007669"/>
    <property type="project" value="UniProtKB-KW"/>
</dbReference>
<evidence type="ECO:0000256" key="3">
    <source>
        <dbReference type="SAM" id="Phobius"/>
    </source>
</evidence>
<feature type="transmembrane region" description="Helical" evidence="3">
    <location>
        <begin position="26"/>
        <end position="46"/>
    </location>
</feature>
<dbReference type="PROSITE" id="PS51677">
    <property type="entry name" value="NODB"/>
    <property type="match status" value="1"/>
</dbReference>
<dbReference type="InterPro" id="IPR011330">
    <property type="entry name" value="Glyco_hydro/deAcase_b/a-brl"/>
</dbReference>
<dbReference type="PANTHER" id="PTHR10587">
    <property type="entry name" value="GLYCOSYL TRANSFERASE-RELATED"/>
    <property type="match status" value="1"/>
</dbReference>
<dbReference type="Pfam" id="PF01522">
    <property type="entry name" value="Polysacc_deac_1"/>
    <property type="match status" value="1"/>
</dbReference>